<name>A0A0B8P0H3_9VIBR</name>
<reference evidence="1 2" key="1">
    <citation type="submission" date="2015-01" db="EMBL/GenBank/DDBJ databases">
        <title>Vibrio sp. C5 JCM 19232 whole genome shotgun sequence.</title>
        <authorList>
            <person name="Sawabe T."/>
            <person name="Meirelles P."/>
            <person name="Feng G."/>
            <person name="Sayaka M."/>
            <person name="Hattori M."/>
            <person name="Ohkuma M."/>
        </authorList>
    </citation>
    <scope>NUCLEOTIDE SEQUENCE [LARGE SCALE GENOMIC DNA]</scope>
    <source>
        <strain evidence="1 2">JCM19232</strain>
    </source>
</reference>
<comment type="caution">
    <text evidence="1">The sequence shown here is derived from an EMBL/GenBank/DDBJ whole genome shotgun (WGS) entry which is preliminary data.</text>
</comment>
<dbReference type="AlphaFoldDB" id="A0A0B8P0H3"/>
<dbReference type="PROSITE" id="PS51257">
    <property type="entry name" value="PROKAR_LIPOPROTEIN"/>
    <property type="match status" value="1"/>
</dbReference>
<evidence type="ECO:0000313" key="2">
    <source>
        <dbReference type="Proteomes" id="UP000031670"/>
    </source>
</evidence>
<dbReference type="EMBL" id="BBSA01000001">
    <property type="protein sequence ID" value="GAM60290.1"/>
    <property type="molecule type" value="Genomic_DNA"/>
</dbReference>
<sequence length="124" mass="13891">MRSRIVLFIALLAFGFGCYGLIDMLTQNRQASPVIAEQSAPVTEQFVAVWSLNRSLFRGQPISTSDVTKQQLALQDALAYGIKQDTVIDFSPSTLLNRDLSKGEIILPEYQTPQGRRLYRPTDL</sequence>
<organism evidence="1 2">
    <name type="scientific">Vibrio ishigakensis</name>
    <dbReference type="NCBI Taxonomy" id="1481914"/>
    <lineage>
        <taxon>Bacteria</taxon>
        <taxon>Pseudomonadati</taxon>
        <taxon>Pseudomonadota</taxon>
        <taxon>Gammaproteobacteria</taxon>
        <taxon>Vibrionales</taxon>
        <taxon>Vibrionaceae</taxon>
        <taxon>Vibrio</taxon>
    </lineage>
</organism>
<dbReference type="Proteomes" id="UP000031670">
    <property type="component" value="Unassembled WGS sequence"/>
</dbReference>
<gene>
    <name evidence="1" type="ORF">JCM19232_623</name>
</gene>
<accession>A0A0B8P0H3</accession>
<protein>
    <submittedName>
        <fullName evidence="1">Flp pilus assembly protein rcpC/cpaB</fullName>
    </submittedName>
</protein>
<reference evidence="1 2" key="2">
    <citation type="submission" date="2015-01" db="EMBL/GenBank/DDBJ databases">
        <authorList>
            <consortium name="NBRP consortium"/>
            <person name="Sawabe T."/>
            <person name="Meirelles P."/>
            <person name="Feng G."/>
            <person name="Sayaka M."/>
            <person name="Hattori M."/>
            <person name="Ohkuma M."/>
        </authorList>
    </citation>
    <scope>NUCLEOTIDE SEQUENCE [LARGE SCALE GENOMIC DNA]</scope>
    <source>
        <strain evidence="1 2">JCM19232</strain>
    </source>
</reference>
<evidence type="ECO:0000313" key="1">
    <source>
        <dbReference type="EMBL" id="GAM60290.1"/>
    </source>
</evidence>
<proteinExistence type="predicted"/>